<dbReference type="GO" id="GO:0019706">
    <property type="term" value="F:protein-cysteine S-palmitoyltransferase activity"/>
    <property type="evidence" value="ECO:0007669"/>
    <property type="project" value="UniProtKB-EC"/>
</dbReference>
<dbReference type="GO" id="GO:0006612">
    <property type="term" value="P:protein targeting to membrane"/>
    <property type="evidence" value="ECO:0007669"/>
    <property type="project" value="TreeGrafter"/>
</dbReference>
<evidence type="ECO:0000256" key="6">
    <source>
        <dbReference type="ARBA" id="ARBA00023315"/>
    </source>
</evidence>
<protein>
    <recommendedName>
        <fullName evidence="7">Palmitoyltransferase</fullName>
        <ecNumber evidence="7">2.3.1.225</ecNumber>
    </recommendedName>
</protein>
<feature type="transmembrane region" description="Helical" evidence="7">
    <location>
        <begin position="218"/>
        <end position="243"/>
    </location>
</feature>
<keyword evidence="2 7" id="KW-0808">Transferase</keyword>
<dbReference type="GO" id="GO:0005783">
    <property type="term" value="C:endoplasmic reticulum"/>
    <property type="evidence" value="ECO:0007669"/>
    <property type="project" value="TreeGrafter"/>
</dbReference>
<reference evidence="9" key="1">
    <citation type="submission" date="2021-02" db="EMBL/GenBank/DDBJ databases">
        <authorList>
            <person name="Dougan E. K."/>
            <person name="Rhodes N."/>
            <person name="Thang M."/>
            <person name="Chan C."/>
        </authorList>
    </citation>
    <scope>NUCLEOTIDE SEQUENCE</scope>
</reference>
<evidence type="ECO:0000256" key="5">
    <source>
        <dbReference type="ARBA" id="ARBA00023136"/>
    </source>
</evidence>
<evidence type="ECO:0000256" key="4">
    <source>
        <dbReference type="ARBA" id="ARBA00022989"/>
    </source>
</evidence>
<dbReference type="InterPro" id="IPR001594">
    <property type="entry name" value="Palmitoyltrfase_DHHC"/>
</dbReference>
<proteinExistence type="inferred from homology"/>
<dbReference type="PROSITE" id="PS50216">
    <property type="entry name" value="DHHC"/>
    <property type="match status" value="1"/>
</dbReference>
<comment type="similarity">
    <text evidence="7">Belongs to the DHHC palmitoyltransferase family.</text>
</comment>
<evidence type="ECO:0000256" key="7">
    <source>
        <dbReference type="RuleBase" id="RU079119"/>
    </source>
</evidence>
<keyword evidence="6 7" id="KW-0012">Acyltransferase</keyword>
<comment type="subcellular location">
    <subcellularLocation>
        <location evidence="1">Membrane</location>
        <topology evidence="1">Multi-pass membrane protein</topology>
    </subcellularLocation>
</comment>
<keyword evidence="3 7" id="KW-0812">Transmembrane</keyword>
<feature type="transmembrane region" description="Helical" evidence="7">
    <location>
        <begin position="191"/>
        <end position="212"/>
    </location>
</feature>
<evidence type="ECO:0000259" key="8">
    <source>
        <dbReference type="Pfam" id="PF01529"/>
    </source>
</evidence>
<comment type="catalytic activity">
    <reaction evidence="7">
        <text>L-cysteinyl-[protein] + hexadecanoyl-CoA = S-hexadecanoyl-L-cysteinyl-[protein] + CoA</text>
        <dbReference type="Rhea" id="RHEA:36683"/>
        <dbReference type="Rhea" id="RHEA-COMP:10131"/>
        <dbReference type="Rhea" id="RHEA-COMP:11032"/>
        <dbReference type="ChEBI" id="CHEBI:29950"/>
        <dbReference type="ChEBI" id="CHEBI:57287"/>
        <dbReference type="ChEBI" id="CHEBI:57379"/>
        <dbReference type="ChEBI" id="CHEBI:74151"/>
        <dbReference type="EC" id="2.3.1.225"/>
    </reaction>
</comment>
<dbReference type="PANTHER" id="PTHR22883">
    <property type="entry name" value="ZINC FINGER DHHC DOMAIN CONTAINING PROTEIN"/>
    <property type="match status" value="1"/>
</dbReference>
<sequence>CPPLQDTVATEVLPDLPKPEPAMRRQAMLGCIGVTIYIVLYVLLTNAGFAMMLENSESVPLEVAWTATALIYAEAIAAFCCLFGIMLADPGDIKRSEKTCLPLPSEMAEWLSKDKADRPSALFTNVVVGDRTYCVRCCVWRPPPEASAGYVHHCSTCQRCVGHFDHHCGFFGRCIAGRCCRGGNMGFFRTIVGLNIAACLTALPSLIIGLLFCSDWRYWVGITFLAMIGLWLLSALVCGAGALCTMCCRTRRKDSIPGSQHLADSHLAPECIPPLELD</sequence>
<keyword evidence="10" id="KW-1185">Reference proteome</keyword>
<feature type="domain" description="Palmitoyltransferase DHHC" evidence="8">
    <location>
        <begin position="130"/>
        <end position="246"/>
    </location>
</feature>
<evidence type="ECO:0000256" key="3">
    <source>
        <dbReference type="ARBA" id="ARBA00022692"/>
    </source>
</evidence>
<accession>A0A813HRQ1</accession>
<dbReference type="AlphaFoldDB" id="A0A813HRQ1"/>
<dbReference type="Pfam" id="PF01529">
    <property type="entry name" value="DHHC"/>
    <property type="match status" value="1"/>
</dbReference>
<keyword evidence="5 7" id="KW-0472">Membrane</keyword>
<feature type="transmembrane region" description="Helical" evidence="7">
    <location>
        <begin position="64"/>
        <end position="88"/>
    </location>
</feature>
<evidence type="ECO:0000256" key="1">
    <source>
        <dbReference type="ARBA" id="ARBA00004141"/>
    </source>
</evidence>
<evidence type="ECO:0000313" key="10">
    <source>
        <dbReference type="Proteomes" id="UP000654075"/>
    </source>
</evidence>
<keyword evidence="4 7" id="KW-1133">Transmembrane helix</keyword>
<dbReference type="InterPro" id="IPR039859">
    <property type="entry name" value="PFA4/ZDH16/20/ERF2-like"/>
</dbReference>
<feature type="non-terminal residue" evidence="9">
    <location>
        <position position="278"/>
    </location>
</feature>
<evidence type="ECO:0000256" key="2">
    <source>
        <dbReference type="ARBA" id="ARBA00022679"/>
    </source>
</evidence>
<evidence type="ECO:0000313" key="9">
    <source>
        <dbReference type="EMBL" id="CAE8640417.1"/>
    </source>
</evidence>
<dbReference type="GO" id="GO:0005794">
    <property type="term" value="C:Golgi apparatus"/>
    <property type="evidence" value="ECO:0007669"/>
    <property type="project" value="TreeGrafter"/>
</dbReference>
<organism evidence="9 10">
    <name type="scientific">Polarella glacialis</name>
    <name type="common">Dinoflagellate</name>
    <dbReference type="NCBI Taxonomy" id="89957"/>
    <lineage>
        <taxon>Eukaryota</taxon>
        <taxon>Sar</taxon>
        <taxon>Alveolata</taxon>
        <taxon>Dinophyceae</taxon>
        <taxon>Suessiales</taxon>
        <taxon>Suessiaceae</taxon>
        <taxon>Polarella</taxon>
    </lineage>
</organism>
<gene>
    <name evidence="9" type="ORF">PGLA1383_LOCUS55292</name>
</gene>
<comment type="caution">
    <text evidence="9">The sequence shown here is derived from an EMBL/GenBank/DDBJ whole genome shotgun (WGS) entry which is preliminary data.</text>
</comment>
<dbReference type="Proteomes" id="UP000654075">
    <property type="component" value="Unassembled WGS sequence"/>
</dbReference>
<dbReference type="GO" id="GO:0016020">
    <property type="term" value="C:membrane"/>
    <property type="evidence" value="ECO:0007669"/>
    <property type="project" value="UniProtKB-SubCell"/>
</dbReference>
<dbReference type="EC" id="2.3.1.225" evidence="7"/>
<feature type="transmembrane region" description="Helical" evidence="7">
    <location>
        <begin position="27"/>
        <end position="44"/>
    </location>
</feature>
<name>A0A813HRQ1_POLGL</name>
<comment type="domain">
    <text evidence="7">The DHHC domain is required for palmitoyltransferase activity.</text>
</comment>
<dbReference type="EMBL" id="CAJNNV010032589">
    <property type="protein sequence ID" value="CAE8640417.1"/>
    <property type="molecule type" value="Genomic_DNA"/>
</dbReference>